<evidence type="ECO:0000313" key="2">
    <source>
        <dbReference type="Proteomes" id="UP000299102"/>
    </source>
</evidence>
<dbReference type="EMBL" id="BGZK01000742">
    <property type="protein sequence ID" value="GBP58682.1"/>
    <property type="molecule type" value="Genomic_DNA"/>
</dbReference>
<proteinExistence type="predicted"/>
<evidence type="ECO:0000313" key="1">
    <source>
        <dbReference type="EMBL" id="GBP58682.1"/>
    </source>
</evidence>
<sequence>MSGTALMASSVVAIKLISSGNGWSFIVKGQPKICPRSEAVETIKLFFDIHTGPYRNACRYLAALNDYRQRSAVLPS</sequence>
<accession>A0A4C1X721</accession>
<dbReference type="AlphaFoldDB" id="A0A4C1X721"/>
<name>A0A4C1X721_EUMVA</name>
<dbReference type="Proteomes" id="UP000299102">
    <property type="component" value="Unassembled WGS sequence"/>
</dbReference>
<organism evidence="1 2">
    <name type="scientific">Eumeta variegata</name>
    <name type="common">Bagworm moth</name>
    <name type="synonym">Eumeta japonica</name>
    <dbReference type="NCBI Taxonomy" id="151549"/>
    <lineage>
        <taxon>Eukaryota</taxon>
        <taxon>Metazoa</taxon>
        <taxon>Ecdysozoa</taxon>
        <taxon>Arthropoda</taxon>
        <taxon>Hexapoda</taxon>
        <taxon>Insecta</taxon>
        <taxon>Pterygota</taxon>
        <taxon>Neoptera</taxon>
        <taxon>Endopterygota</taxon>
        <taxon>Lepidoptera</taxon>
        <taxon>Glossata</taxon>
        <taxon>Ditrysia</taxon>
        <taxon>Tineoidea</taxon>
        <taxon>Psychidae</taxon>
        <taxon>Oiketicinae</taxon>
        <taxon>Eumeta</taxon>
    </lineage>
</organism>
<comment type="caution">
    <text evidence="1">The sequence shown here is derived from an EMBL/GenBank/DDBJ whole genome shotgun (WGS) entry which is preliminary data.</text>
</comment>
<protein>
    <submittedName>
        <fullName evidence="1">Uncharacterized protein</fullName>
    </submittedName>
</protein>
<keyword evidence="2" id="KW-1185">Reference proteome</keyword>
<gene>
    <name evidence="1" type="ORF">EVAR_97085_1</name>
</gene>
<reference evidence="1 2" key="1">
    <citation type="journal article" date="2019" name="Commun. Biol.">
        <title>The bagworm genome reveals a unique fibroin gene that provides high tensile strength.</title>
        <authorList>
            <person name="Kono N."/>
            <person name="Nakamura H."/>
            <person name="Ohtoshi R."/>
            <person name="Tomita M."/>
            <person name="Numata K."/>
            <person name="Arakawa K."/>
        </authorList>
    </citation>
    <scope>NUCLEOTIDE SEQUENCE [LARGE SCALE GENOMIC DNA]</scope>
</reference>